<comment type="caution">
    <text evidence="4">The sequence shown here is derived from an EMBL/GenBank/DDBJ whole genome shotgun (WGS) entry which is preliminary data.</text>
</comment>
<evidence type="ECO:0000256" key="1">
    <source>
        <dbReference type="ARBA" id="ARBA00004241"/>
    </source>
</evidence>
<evidence type="ECO:0000313" key="4">
    <source>
        <dbReference type="EMBL" id="MCY9545650.1"/>
    </source>
</evidence>
<dbReference type="InterPro" id="IPR012902">
    <property type="entry name" value="N_methyl_site"/>
</dbReference>
<dbReference type="PROSITE" id="PS00409">
    <property type="entry name" value="PROKAR_NTER_METHYL"/>
    <property type="match status" value="1"/>
</dbReference>
<reference evidence="4 5" key="1">
    <citation type="submission" date="2022-05" db="EMBL/GenBank/DDBJ databases">
        <title>Genome Sequencing of Bee-Associated Microbes.</title>
        <authorList>
            <person name="Dunlap C."/>
        </authorList>
    </citation>
    <scope>NUCLEOTIDE SEQUENCE [LARGE SCALE GENOMIC DNA]</scope>
    <source>
        <strain evidence="4 5">NRRL BD-083</strain>
    </source>
</reference>
<dbReference type="Proteomes" id="UP001527052">
    <property type="component" value="Unassembled WGS sequence"/>
</dbReference>
<accession>A0ABT4EJ38</accession>
<evidence type="ECO:0000256" key="2">
    <source>
        <dbReference type="ARBA" id="ARBA00023287"/>
    </source>
</evidence>
<dbReference type="EMBL" id="JAMDLZ010000004">
    <property type="protein sequence ID" value="MCY9545650.1"/>
    <property type="molecule type" value="Genomic_DNA"/>
</dbReference>
<keyword evidence="3" id="KW-0812">Transmembrane</keyword>
<name>A0ABT4EJ38_9BACI</name>
<organism evidence="4 5">
    <name type="scientific">Lysinibacillus xylanilyticus</name>
    <dbReference type="NCBI Taxonomy" id="582475"/>
    <lineage>
        <taxon>Bacteria</taxon>
        <taxon>Bacillati</taxon>
        <taxon>Bacillota</taxon>
        <taxon>Bacilli</taxon>
        <taxon>Bacillales</taxon>
        <taxon>Bacillaceae</taxon>
        <taxon>Lysinibacillus</taxon>
    </lineage>
</organism>
<evidence type="ECO:0000256" key="3">
    <source>
        <dbReference type="SAM" id="Phobius"/>
    </source>
</evidence>
<gene>
    <name evidence="4" type="ORF">M5W82_01700</name>
</gene>
<keyword evidence="3" id="KW-0472">Membrane</keyword>
<keyword evidence="5" id="KW-1185">Reference proteome</keyword>
<feature type="transmembrane region" description="Helical" evidence="3">
    <location>
        <begin position="31"/>
        <end position="55"/>
    </location>
</feature>
<comment type="subcellular location">
    <subcellularLocation>
        <location evidence="1">Cell surface</location>
    </subcellularLocation>
</comment>
<dbReference type="RefSeq" id="WP_268635829.1">
    <property type="nucleotide sequence ID" value="NZ_JAMDLZ010000004.1"/>
</dbReference>
<sequence length="174" mass="19374">MTNLLHKVFTQIILTEGVDEMTPKKILNERGISLVEVVASIVILAIILISIVNLLPQMGLKNNQNEDKQVAVNLASKELAYWQSTLKDDFNSLLANPNATFSFIKSGDTLTSDSNSITISTATTKSMTSKYHSKIIITKKPDLNSLPTKANQISIFIYKNNNILVTENYGYVFY</sequence>
<evidence type="ECO:0000313" key="5">
    <source>
        <dbReference type="Proteomes" id="UP001527052"/>
    </source>
</evidence>
<proteinExistence type="predicted"/>
<keyword evidence="3" id="KW-1133">Transmembrane helix</keyword>
<keyword evidence="2" id="KW-0178">Competence</keyword>
<protein>
    <submittedName>
        <fullName evidence="4">Type II secretion system GspH family protein</fullName>
    </submittedName>
</protein>